<comment type="caution">
    <text evidence="3">The sequence shown here is derived from an EMBL/GenBank/DDBJ whole genome shotgun (WGS) entry which is preliminary data.</text>
</comment>
<organism evidence="3 4">
    <name type="scientific">Pseudonocardia parietis</name>
    <dbReference type="NCBI Taxonomy" id="570936"/>
    <lineage>
        <taxon>Bacteria</taxon>
        <taxon>Bacillati</taxon>
        <taxon>Actinomycetota</taxon>
        <taxon>Actinomycetes</taxon>
        <taxon>Pseudonocardiales</taxon>
        <taxon>Pseudonocardiaceae</taxon>
        <taxon>Pseudonocardia</taxon>
    </lineage>
</organism>
<evidence type="ECO:0000256" key="2">
    <source>
        <dbReference type="ARBA" id="ARBA00022801"/>
    </source>
</evidence>
<dbReference type="InterPro" id="IPR029058">
    <property type="entry name" value="AB_hydrolase_fold"/>
</dbReference>
<protein>
    <submittedName>
        <fullName evidence="3">Pimeloyl-ACP methyl ester carboxylesterase</fullName>
    </submittedName>
</protein>
<dbReference type="InterPro" id="IPR050261">
    <property type="entry name" value="FrsA_esterase"/>
</dbReference>
<accession>A0ABS4W0R9</accession>
<proteinExistence type="inferred from homology"/>
<dbReference type="Proteomes" id="UP001519295">
    <property type="component" value="Unassembled WGS sequence"/>
</dbReference>
<evidence type="ECO:0000256" key="1">
    <source>
        <dbReference type="ARBA" id="ARBA00008645"/>
    </source>
</evidence>
<dbReference type="PANTHER" id="PTHR22946">
    <property type="entry name" value="DIENELACTONE HYDROLASE DOMAIN-CONTAINING PROTEIN-RELATED"/>
    <property type="match status" value="1"/>
</dbReference>
<sequence>MAHTDTRPGEDRIAAIARSFVTTARSPVLGSPADHGLAFEDVTFPAEDGIALSGWFVPSPQPRGIVVVNHPRGFSRTGLPSHRDPWRAQYAAAGNDVEVDFLPDLALLHHAGYHVLAYDLRNHGDSATAHDGSITSGVLESADVVGALDRIRGRADLDGLPIGLFSRCLGANATLFAMRRRPDAFDRVRALVACQPLSPRRLAQRSVAAAGLPAARVDDVDRALTALSGYSFDDRSPVPAASHVRVPTLTYQVRHDVLTTPADVAAVHAAVAAPDKELFWIEDSTRRWDGYLHFQREPDRILRWLDTHLAAEGPVARCRPHPA</sequence>
<keyword evidence="2" id="KW-0378">Hydrolase</keyword>
<name>A0ABS4W0R9_9PSEU</name>
<evidence type="ECO:0000313" key="3">
    <source>
        <dbReference type="EMBL" id="MBP2369693.1"/>
    </source>
</evidence>
<dbReference type="PANTHER" id="PTHR22946:SF9">
    <property type="entry name" value="POLYKETIDE TRANSFERASE AF380"/>
    <property type="match status" value="1"/>
</dbReference>
<dbReference type="Gene3D" id="3.40.50.1820">
    <property type="entry name" value="alpha/beta hydrolase"/>
    <property type="match status" value="1"/>
</dbReference>
<dbReference type="SUPFAM" id="SSF53474">
    <property type="entry name" value="alpha/beta-Hydrolases"/>
    <property type="match status" value="1"/>
</dbReference>
<comment type="similarity">
    <text evidence="1">Belongs to the AB hydrolase superfamily.</text>
</comment>
<dbReference type="RefSeq" id="WP_210032071.1">
    <property type="nucleotide sequence ID" value="NZ_JAGINU010000001.1"/>
</dbReference>
<dbReference type="EMBL" id="JAGINU010000001">
    <property type="protein sequence ID" value="MBP2369693.1"/>
    <property type="molecule type" value="Genomic_DNA"/>
</dbReference>
<reference evidence="3 4" key="1">
    <citation type="submission" date="2021-03" db="EMBL/GenBank/DDBJ databases">
        <title>Sequencing the genomes of 1000 actinobacteria strains.</title>
        <authorList>
            <person name="Klenk H.-P."/>
        </authorList>
    </citation>
    <scope>NUCLEOTIDE SEQUENCE [LARGE SCALE GENOMIC DNA]</scope>
    <source>
        <strain evidence="3 4">DSM 45256</strain>
    </source>
</reference>
<keyword evidence="4" id="KW-1185">Reference proteome</keyword>
<gene>
    <name evidence="3" type="ORF">JOF36_005389</name>
</gene>
<evidence type="ECO:0000313" key="4">
    <source>
        <dbReference type="Proteomes" id="UP001519295"/>
    </source>
</evidence>